<keyword evidence="1" id="KW-0812">Transmembrane</keyword>
<evidence type="ECO:0000313" key="3">
    <source>
        <dbReference type="Proteomes" id="UP001187192"/>
    </source>
</evidence>
<evidence type="ECO:0000313" key="2">
    <source>
        <dbReference type="EMBL" id="GMN49114.1"/>
    </source>
</evidence>
<comment type="caution">
    <text evidence="2">The sequence shown here is derived from an EMBL/GenBank/DDBJ whole genome shotgun (WGS) entry which is preliminary data.</text>
</comment>
<reference evidence="2" key="1">
    <citation type="submission" date="2023-07" db="EMBL/GenBank/DDBJ databases">
        <title>draft genome sequence of fig (Ficus carica).</title>
        <authorList>
            <person name="Takahashi T."/>
            <person name="Nishimura K."/>
        </authorList>
    </citation>
    <scope>NUCLEOTIDE SEQUENCE</scope>
</reference>
<protein>
    <submittedName>
        <fullName evidence="2">Uncharacterized protein</fullName>
    </submittedName>
</protein>
<dbReference type="Proteomes" id="UP001187192">
    <property type="component" value="Unassembled WGS sequence"/>
</dbReference>
<proteinExistence type="predicted"/>
<dbReference type="AlphaFoldDB" id="A0AA88AAT1"/>
<keyword evidence="3" id="KW-1185">Reference proteome</keyword>
<gene>
    <name evidence="2" type="ORF">TIFTF001_018271</name>
</gene>
<keyword evidence="1" id="KW-0472">Membrane</keyword>
<feature type="transmembrane region" description="Helical" evidence="1">
    <location>
        <begin position="46"/>
        <end position="65"/>
    </location>
</feature>
<keyword evidence="1" id="KW-1133">Transmembrane helix</keyword>
<organism evidence="2 3">
    <name type="scientific">Ficus carica</name>
    <name type="common">Common fig</name>
    <dbReference type="NCBI Taxonomy" id="3494"/>
    <lineage>
        <taxon>Eukaryota</taxon>
        <taxon>Viridiplantae</taxon>
        <taxon>Streptophyta</taxon>
        <taxon>Embryophyta</taxon>
        <taxon>Tracheophyta</taxon>
        <taxon>Spermatophyta</taxon>
        <taxon>Magnoliopsida</taxon>
        <taxon>eudicotyledons</taxon>
        <taxon>Gunneridae</taxon>
        <taxon>Pentapetalae</taxon>
        <taxon>rosids</taxon>
        <taxon>fabids</taxon>
        <taxon>Rosales</taxon>
        <taxon>Moraceae</taxon>
        <taxon>Ficeae</taxon>
        <taxon>Ficus</taxon>
    </lineage>
</organism>
<name>A0AA88AAT1_FICCA</name>
<accession>A0AA88AAT1</accession>
<evidence type="ECO:0000256" key="1">
    <source>
        <dbReference type="SAM" id="Phobius"/>
    </source>
</evidence>
<dbReference type="EMBL" id="BTGU01000030">
    <property type="protein sequence ID" value="GMN49114.1"/>
    <property type="molecule type" value="Genomic_DNA"/>
</dbReference>
<sequence length="66" mass="7075">MISFVGNSTFPSSITNTIKHVHFSNFRRYRDNGGSLKLHDLLSGDMAMMAAVAAATVIGDLGLGFD</sequence>